<dbReference type="InterPro" id="IPR017441">
    <property type="entry name" value="Protein_kinase_ATP_BS"/>
</dbReference>
<dbReference type="InterPro" id="IPR011009">
    <property type="entry name" value="Kinase-like_dom_sf"/>
</dbReference>
<feature type="compositionally biased region" description="Low complexity" evidence="10">
    <location>
        <begin position="428"/>
        <end position="440"/>
    </location>
</feature>
<dbReference type="PANTHER" id="PTHR24419">
    <property type="entry name" value="INTERLEUKIN-1 RECEPTOR-ASSOCIATED KINASE"/>
    <property type="match status" value="1"/>
</dbReference>
<protein>
    <recommendedName>
        <fullName evidence="1">non-specific serine/threonine protein kinase</fullName>
        <ecNumber evidence="1">2.7.11.1</ecNumber>
    </recommendedName>
</protein>
<dbReference type="SMART" id="SM00220">
    <property type="entry name" value="S_TKc"/>
    <property type="match status" value="1"/>
</dbReference>
<dbReference type="Gene3D" id="3.30.200.20">
    <property type="entry name" value="Phosphorylase Kinase, domain 1"/>
    <property type="match status" value="1"/>
</dbReference>
<evidence type="ECO:0000256" key="3">
    <source>
        <dbReference type="ARBA" id="ARBA00022679"/>
    </source>
</evidence>
<name>A0A811K6C0_9BILA</name>
<feature type="binding site" evidence="9">
    <location>
        <position position="647"/>
    </location>
    <ligand>
        <name>ATP</name>
        <dbReference type="ChEBI" id="CHEBI:30616"/>
    </ligand>
</feature>
<evidence type="ECO:0000256" key="2">
    <source>
        <dbReference type="ARBA" id="ARBA00022527"/>
    </source>
</evidence>
<keyword evidence="6 9" id="KW-0067">ATP-binding</keyword>
<gene>
    <name evidence="12" type="ORF">BOKJ2_LOCUS3759</name>
</gene>
<feature type="domain" description="Protein kinase" evidence="11">
    <location>
        <begin position="620"/>
        <end position="948"/>
    </location>
</feature>
<evidence type="ECO:0000256" key="8">
    <source>
        <dbReference type="ARBA" id="ARBA00048679"/>
    </source>
</evidence>
<feature type="compositionally biased region" description="Polar residues" evidence="10">
    <location>
        <begin position="358"/>
        <end position="370"/>
    </location>
</feature>
<evidence type="ECO:0000256" key="7">
    <source>
        <dbReference type="ARBA" id="ARBA00047899"/>
    </source>
</evidence>
<keyword evidence="5" id="KW-0418">Kinase</keyword>
<dbReference type="SUPFAM" id="SSF56112">
    <property type="entry name" value="Protein kinase-like (PK-like)"/>
    <property type="match status" value="1"/>
</dbReference>
<accession>A0A811K6C0</accession>
<dbReference type="InterPro" id="IPR000719">
    <property type="entry name" value="Prot_kinase_dom"/>
</dbReference>
<feature type="region of interest" description="Disordered" evidence="10">
    <location>
        <begin position="304"/>
        <end position="406"/>
    </location>
</feature>
<dbReference type="SMART" id="SM01331">
    <property type="entry name" value="DUF3635"/>
    <property type="match status" value="1"/>
</dbReference>
<evidence type="ECO:0000256" key="9">
    <source>
        <dbReference type="PROSITE-ProRule" id="PRU10141"/>
    </source>
</evidence>
<dbReference type="InterPro" id="IPR024604">
    <property type="entry name" value="GSG2_C"/>
</dbReference>
<reference evidence="12" key="1">
    <citation type="submission" date="2020-09" db="EMBL/GenBank/DDBJ databases">
        <authorList>
            <person name="Kikuchi T."/>
        </authorList>
    </citation>
    <scope>NUCLEOTIDE SEQUENCE</scope>
    <source>
        <strain evidence="12">SH1</strain>
    </source>
</reference>
<evidence type="ECO:0000256" key="10">
    <source>
        <dbReference type="SAM" id="MobiDB-lite"/>
    </source>
</evidence>
<evidence type="ECO:0000256" key="6">
    <source>
        <dbReference type="ARBA" id="ARBA00022840"/>
    </source>
</evidence>
<evidence type="ECO:0000259" key="11">
    <source>
        <dbReference type="PROSITE" id="PS50011"/>
    </source>
</evidence>
<dbReference type="GO" id="GO:0005737">
    <property type="term" value="C:cytoplasm"/>
    <property type="evidence" value="ECO:0007669"/>
    <property type="project" value="TreeGrafter"/>
</dbReference>
<comment type="catalytic activity">
    <reaction evidence="8">
        <text>L-seryl-[protein] + ATP = O-phospho-L-seryl-[protein] + ADP + H(+)</text>
        <dbReference type="Rhea" id="RHEA:17989"/>
        <dbReference type="Rhea" id="RHEA-COMP:9863"/>
        <dbReference type="Rhea" id="RHEA-COMP:11604"/>
        <dbReference type="ChEBI" id="CHEBI:15378"/>
        <dbReference type="ChEBI" id="CHEBI:29999"/>
        <dbReference type="ChEBI" id="CHEBI:30616"/>
        <dbReference type="ChEBI" id="CHEBI:83421"/>
        <dbReference type="ChEBI" id="CHEBI:456216"/>
        <dbReference type="EC" id="2.7.11.1"/>
    </reaction>
</comment>
<dbReference type="Gene3D" id="1.10.510.10">
    <property type="entry name" value="Transferase(Phosphotransferase) domain 1"/>
    <property type="match status" value="1"/>
</dbReference>
<sequence length="953" mass="105990">MPRRRRTAVVRTRISMARGRIILEDTFGDDTRLNGDTTFRPEKRTYARNARPRALRKRPKIVEEEDVDMGPDPQEMERLMGVERDANYELNIETVAPETYIINGKVKVAKSEGSNDDVLRSDVTVGECDEQSTVIFDYTGDIYADNSRSFSIGTSSPCVPSSLEKSIVQESIDNSKRSEKPTSFVPKDSLQSTVTVVECGEQPANECSTRLRSMGTARFCVPHLLELSREVVEESFVRNKENEKSSDLAAKDKVQSTGCHEQSAVLCGGTEGLNAGSIKSSFMGTSISSVPSLLVQSAELIQEPVGSSKRNDKSSSFVPKDRAQSTVTNVTGEDCGAHSIEQSAGIRASSEDPKADSGQLSFVGTSSPSVPSLIEKSEEAVKQSVASSKRNEKSASFVPKENVQSTVGECEKLSTTILDYTQDFNENSSQSSSMLTSTPSVPYNPPLLQKSTIVQESVNTRKSNEDTLSMVGEFGEQSTVKSDHNGDINADSSQSLSIGTPSSRSSSVSSRPCVSLLEKSTVVQEYVVSIKSDDKPTDCAEVPEAQNLENTSLFGDSTIYSIQPDLTSFTSGKQSVLSIRSEGECYLEGYNGDMDDHVAQLMHICGQDDFIYFEDYIKRFRNLSKLGEGTFGEVFRADFDGSLVALKVVPFVKDMNDIIEVNGDYTKPAQNILPELLISKSLSDLGDHYINQTPGFVKVHDAKVVKGDWPENLLQCWKVFQKKHKAKAYNTYPAEYMDAQKIFYLLISLEYGGDDLECYVTEKKLLKTEKEVLSLLIQSCMTLSVAEAAIKFEHRDLHWGNVLVKSLDDKDTQISYLYNGTEIHLKSYGLKVSLIDFTNGRMSLNGATIYLDLSTDEDMFTGKGEGKKGGDYQFDIYRMMKDLNQNEWSTFTPKTNNFWVHYLSKKLINNIPRLARSRKKELQDLFDHILEADTIQDFIVLPEVHELFKDYIV</sequence>
<dbReference type="GO" id="GO:0005634">
    <property type="term" value="C:nucleus"/>
    <property type="evidence" value="ECO:0007669"/>
    <property type="project" value="TreeGrafter"/>
</dbReference>
<dbReference type="GO" id="GO:0072354">
    <property type="term" value="F:histone H3T3 kinase activity"/>
    <property type="evidence" value="ECO:0007669"/>
    <property type="project" value="TreeGrafter"/>
</dbReference>
<keyword evidence="3" id="KW-0808">Transferase</keyword>
<evidence type="ECO:0000313" key="13">
    <source>
        <dbReference type="Proteomes" id="UP000614601"/>
    </source>
</evidence>
<dbReference type="EMBL" id="CAJFCW020000002">
    <property type="protein sequence ID" value="CAG9093800.1"/>
    <property type="molecule type" value="Genomic_DNA"/>
</dbReference>
<evidence type="ECO:0000256" key="4">
    <source>
        <dbReference type="ARBA" id="ARBA00022741"/>
    </source>
</evidence>
<keyword evidence="13" id="KW-1185">Reference proteome</keyword>
<comment type="catalytic activity">
    <reaction evidence="7">
        <text>L-threonyl-[protein] + ATP = O-phospho-L-threonyl-[protein] + ADP + H(+)</text>
        <dbReference type="Rhea" id="RHEA:46608"/>
        <dbReference type="Rhea" id="RHEA-COMP:11060"/>
        <dbReference type="Rhea" id="RHEA-COMP:11605"/>
        <dbReference type="ChEBI" id="CHEBI:15378"/>
        <dbReference type="ChEBI" id="CHEBI:30013"/>
        <dbReference type="ChEBI" id="CHEBI:30616"/>
        <dbReference type="ChEBI" id="CHEBI:61977"/>
        <dbReference type="ChEBI" id="CHEBI:456216"/>
        <dbReference type="EC" id="2.7.11.1"/>
    </reaction>
</comment>
<dbReference type="Proteomes" id="UP000614601">
    <property type="component" value="Unassembled WGS sequence"/>
</dbReference>
<organism evidence="12 13">
    <name type="scientific">Bursaphelenchus okinawaensis</name>
    <dbReference type="NCBI Taxonomy" id="465554"/>
    <lineage>
        <taxon>Eukaryota</taxon>
        <taxon>Metazoa</taxon>
        <taxon>Ecdysozoa</taxon>
        <taxon>Nematoda</taxon>
        <taxon>Chromadorea</taxon>
        <taxon>Rhabditida</taxon>
        <taxon>Tylenchina</taxon>
        <taxon>Tylenchomorpha</taxon>
        <taxon>Aphelenchoidea</taxon>
        <taxon>Aphelenchoididae</taxon>
        <taxon>Bursaphelenchus</taxon>
    </lineage>
</organism>
<feature type="compositionally biased region" description="Basic and acidic residues" evidence="10">
    <location>
        <begin position="309"/>
        <end position="323"/>
    </location>
</feature>
<dbReference type="EMBL" id="CAJFDH010000002">
    <property type="protein sequence ID" value="CAD5211568.1"/>
    <property type="molecule type" value="Genomic_DNA"/>
</dbReference>
<evidence type="ECO:0000256" key="1">
    <source>
        <dbReference type="ARBA" id="ARBA00012513"/>
    </source>
</evidence>
<feature type="compositionally biased region" description="Polar residues" evidence="10">
    <location>
        <begin position="490"/>
        <end position="500"/>
    </location>
</feature>
<keyword evidence="4 9" id="KW-0547">Nucleotide-binding</keyword>
<dbReference type="PROSITE" id="PS50011">
    <property type="entry name" value="PROTEIN_KINASE_DOM"/>
    <property type="match status" value="1"/>
</dbReference>
<proteinExistence type="predicted"/>
<feature type="region of interest" description="Disordered" evidence="10">
    <location>
        <begin position="478"/>
        <end position="510"/>
    </location>
</feature>
<dbReference type="AlphaFoldDB" id="A0A811K6C0"/>
<dbReference type="Pfam" id="PF12330">
    <property type="entry name" value="Haspin_kinase"/>
    <property type="match status" value="1"/>
</dbReference>
<dbReference type="GO" id="GO:0000278">
    <property type="term" value="P:mitotic cell cycle"/>
    <property type="evidence" value="ECO:0007669"/>
    <property type="project" value="TreeGrafter"/>
</dbReference>
<evidence type="ECO:0000256" key="5">
    <source>
        <dbReference type="ARBA" id="ARBA00022777"/>
    </source>
</evidence>
<dbReference type="GO" id="GO:0005524">
    <property type="term" value="F:ATP binding"/>
    <property type="evidence" value="ECO:0007669"/>
    <property type="project" value="UniProtKB-UniRule"/>
</dbReference>
<dbReference type="EC" id="2.7.11.1" evidence="1"/>
<dbReference type="GO" id="GO:0035556">
    <property type="term" value="P:intracellular signal transduction"/>
    <property type="evidence" value="ECO:0007669"/>
    <property type="project" value="TreeGrafter"/>
</dbReference>
<dbReference type="OrthoDB" id="21018at2759"/>
<feature type="region of interest" description="Disordered" evidence="10">
    <location>
        <begin position="426"/>
        <end position="447"/>
    </location>
</feature>
<comment type="caution">
    <text evidence="12">The sequence shown here is derived from an EMBL/GenBank/DDBJ whole genome shotgun (WGS) entry which is preliminary data.</text>
</comment>
<evidence type="ECO:0000313" key="12">
    <source>
        <dbReference type="EMBL" id="CAD5211568.1"/>
    </source>
</evidence>
<feature type="compositionally biased region" description="Low complexity" evidence="10">
    <location>
        <begin position="501"/>
        <end position="510"/>
    </location>
</feature>
<dbReference type="PANTHER" id="PTHR24419:SF18">
    <property type="entry name" value="SERINE_THREONINE-PROTEIN KINASE HASPIN"/>
    <property type="match status" value="1"/>
</dbReference>
<dbReference type="Proteomes" id="UP000783686">
    <property type="component" value="Unassembled WGS sequence"/>
</dbReference>
<keyword evidence="2" id="KW-0723">Serine/threonine-protein kinase</keyword>
<dbReference type="PROSITE" id="PS00107">
    <property type="entry name" value="PROTEIN_KINASE_ATP"/>
    <property type="match status" value="1"/>
</dbReference>